<dbReference type="Proteomes" id="UP000299102">
    <property type="component" value="Unassembled WGS sequence"/>
</dbReference>
<dbReference type="SMART" id="SM00184">
    <property type="entry name" value="RING"/>
    <property type="match status" value="1"/>
</dbReference>
<keyword evidence="9" id="KW-1185">Reference proteome</keyword>
<evidence type="ECO:0000313" key="8">
    <source>
        <dbReference type="EMBL" id="GBP61707.1"/>
    </source>
</evidence>
<dbReference type="InterPro" id="IPR000571">
    <property type="entry name" value="Znf_CCCH"/>
</dbReference>
<dbReference type="CDD" id="cd16539">
    <property type="entry name" value="RING-HC_RNF113A_B"/>
    <property type="match status" value="1"/>
</dbReference>
<evidence type="ECO:0000256" key="2">
    <source>
        <dbReference type="ARBA" id="ARBA00022771"/>
    </source>
</evidence>
<dbReference type="PANTHER" id="PTHR12930">
    <property type="entry name" value="ZINC FINGER PROTEIN 183"/>
    <property type="match status" value="1"/>
</dbReference>
<feature type="compositionally biased region" description="Basic and acidic residues" evidence="5">
    <location>
        <begin position="61"/>
        <end position="72"/>
    </location>
</feature>
<dbReference type="Gene3D" id="4.10.1000.10">
    <property type="entry name" value="Zinc finger, CCCH-type"/>
    <property type="match status" value="1"/>
</dbReference>
<protein>
    <submittedName>
        <fullName evidence="8">RING finger protein 113A</fullName>
    </submittedName>
</protein>
<accession>A0A4C1XHL8</accession>
<name>A0A4C1XHL8_EUMVA</name>
<reference evidence="8 9" key="1">
    <citation type="journal article" date="2019" name="Commun. Biol.">
        <title>The bagworm genome reveals a unique fibroin gene that provides high tensile strength.</title>
        <authorList>
            <person name="Kono N."/>
            <person name="Nakamura H."/>
            <person name="Ohtoshi R."/>
            <person name="Tomita M."/>
            <person name="Numata K."/>
            <person name="Arakawa K."/>
        </authorList>
    </citation>
    <scope>NUCLEOTIDE SEQUENCE [LARGE SCALE GENOMIC DNA]</scope>
</reference>
<keyword evidence="3 4" id="KW-0862">Zinc</keyword>
<feature type="compositionally biased region" description="Acidic residues" evidence="5">
    <location>
        <begin position="148"/>
        <end position="162"/>
    </location>
</feature>
<dbReference type="SUPFAM" id="SSF90229">
    <property type="entry name" value="CCCH zinc finger"/>
    <property type="match status" value="1"/>
</dbReference>
<dbReference type="InterPro" id="IPR039971">
    <property type="entry name" value="CWC24-like"/>
</dbReference>
<evidence type="ECO:0000259" key="7">
    <source>
        <dbReference type="PROSITE" id="PS50103"/>
    </source>
</evidence>
<evidence type="ECO:0000256" key="3">
    <source>
        <dbReference type="ARBA" id="ARBA00022833"/>
    </source>
</evidence>
<feature type="region of interest" description="Disordered" evidence="5">
    <location>
        <begin position="143"/>
        <end position="162"/>
    </location>
</feature>
<dbReference type="Pfam" id="PF00642">
    <property type="entry name" value="zf-CCCH"/>
    <property type="match status" value="1"/>
</dbReference>
<sequence>MDFIYIKLFFVTYRWDYQPDICKDYKETGFCGFGDSCKFLHDRSDYKHGWQLEREELEGGGSKDQRDGHESDTNYEIDSDEDNMPFKCFICRNSFVDPVVTKCKHYFCEKCALENFKKSSRCFICNTQTGGVFNPAKELQARLKSMNEDQDDSDDDGDDDDD</sequence>
<dbReference type="PANTHER" id="PTHR12930:SF0">
    <property type="entry name" value="RING FINGER PROTEIN 113B"/>
    <property type="match status" value="1"/>
</dbReference>
<feature type="region of interest" description="Disordered" evidence="5">
    <location>
        <begin position="57"/>
        <end position="78"/>
    </location>
</feature>
<dbReference type="OrthoDB" id="25761at2759"/>
<dbReference type="InterPro" id="IPR001841">
    <property type="entry name" value="Znf_RING"/>
</dbReference>
<organism evidence="8 9">
    <name type="scientific">Eumeta variegata</name>
    <name type="common">Bagworm moth</name>
    <name type="synonym">Eumeta japonica</name>
    <dbReference type="NCBI Taxonomy" id="151549"/>
    <lineage>
        <taxon>Eukaryota</taxon>
        <taxon>Metazoa</taxon>
        <taxon>Ecdysozoa</taxon>
        <taxon>Arthropoda</taxon>
        <taxon>Hexapoda</taxon>
        <taxon>Insecta</taxon>
        <taxon>Pterygota</taxon>
        <taxon>Neoptera</taxon>
        <taxon>Endopterygota</taxon>
        <taxon>Lepidoptera</taxon>
        <taxon>Glossata</taxon>
        <taxon>Ditrysia</taxon>
        <taxon>Tineoidea</taxon>
        <taxon>Psychidae</taxon>
        <taxon>Oiketicinae</taxon>
        <taxon>Eumeta</taxon>
    </lineage>
</organism>
<dbReference type="SUPFAM" id="SSF57850">
    <property type="entry name" value="RING/U-box"/>
    <property type="match status" value="1"/>
</dbReference>
<dbReference type="EMBL" id="BGZK01000820">
    <property type="protein sequence ID" value="GBP61707.1"/>
    <property type="molecule type" value="Genomic_DNA"/>
</dbReference>
<evidence type="ECO:0000256" key="4">
    <source>
        <dbReference type="PROSITE-ProRule" id="PRU00723"/>
    </source>
</evidence>
<evidence type="ECO:0000256" key="5">
    <source>
        <dbReference type="SAM" id="MobiDB-lite"/>
    </source>
</evidence>
<feature type="domain" description="RING-type" evidence="6">
    <location>
        <begin position="88"/>
        <end position="126"/>
    </location>
</feature>
<dbReference type="InterPro" id="IPR017907">
    <property type="entry name" value="Znf_RING_CS"/>
</dbReference>
<dbReference type="AlphaFoldDB" id="A0A4C1XHL8"/>
<dbReference type="PROSITE" id="PS00518">
    <property type="entry name" value="ZF_RING_1"/>
    <property type="match status" value="1"/>
</dbReference>
<dbReference type="GO" id="GO:0034247">
    <property type="term" value="P:snoRNA splicing"/>
    <property type="evidence" value="ECO:0007669"/>
    <property type="project" value="TreeGrafter"/>
</dbReference>
<dbReference type="Pfam" id="PF13920">
    <property type="entry name" value="zf-C3HC4_3"/>
    <property type="match status" value="1"/>
</dbReference>
<keyword evidence="1 4" id="KW-0479">Metal-binding</keyword>
<dbReference type="InterPro" id="IPR036855">
    <property type="entry name" value="Znf_CCCH_sf"/>
</dbReference>
<dbReference type="PROSITE" id="PS50103">
    <property type="entry name" value="ZF_C3H1"/>
    <property type="match status" value="1"/>
</dbReference>
<feature type="domain" description="C3H1-type" evidence="7">
    <location>
        <begin position="16"/>
        <end position="44"/>
    </location>
</feature>
<evidence type="ECO:0000256" key="1">
    <source>
        <dbReference type="ARBA" id="ARBA00022723"/>
    </source>
</evidence>
<evidence type="ECO:0000259" key="6">
    <source>
        <dbReference type="PROSITE" id="PS50089"/>
    </source>
</evidence>
<dbReference type="STRING" id="151549.A0A4C1XHL8"/>
<gene>
    <name evidence="8" type="primary">RNF113A</name>
    <name evidence="8" type="ORF">EVAR_89086_1</name>
</gene>
<keyword evidence="2 4" id="KW-0863">Zinc-finger</keyword>
<comment type="caution">
    <text evidence="8">The sequence shown here is derived from an EMBL/GenBank/DDBJ whole genome shotgun (WGS) entry which is preliminary data.</text>
</comment>
<evidence type="ECO:0000313" key="9">
    <source>
        <dbReference type="Proteomes" id="UP000299102"/>
    </source>
</evidence>
<dbReference type="GO" id="GO:0008270">
    <property type="term" value="F:zinc ion binding"/>
    <property type="evidence" value="ECO:0007669"/>
    <property type="project" value="UniProtKB-KW"/>
</dbReference>
<dbReference type="InterPro" id="IPR013083">
    <property type="entry name" value="Znf_RING/FYVE/PHD"/>
</dbReference>
<dbReference type="GO" id="GO:0005684">
    <property type="term" value="C:U2-type spliceosomal complex"/>
    <property type="evidence" value="ECO:0007669"/>
    <property type="project" value="TreeGrafter"/>
</dbReference>
<dbReference type="PROSITE" id="PS50089">
    <property type="entry name" value="ZF_RING_2"/>
    <property type="match status" value="1"/>
</dbReference>
<dbReference type="Gene3D" id="3.30.40.10">
    <property type="entry name" value="Zinc/RING finger domain, C3HC4 (zinc finger)"/>
    <property type="match status" value="1"/>
</dbReference>
<feature type="zinc finger region" description="C3H1-type" evidence="4">
    <location>
        <begin position="16"/>
        <end position="44"/>
    </location>
</feature>
<dbReference type="FunFam" id="3.30.40.10:FF:000045">
    <property type="entry name" value="RING finger protein 113A"/>
    <property type="match status" value="1"/>
</dbReference>
<proteinExistence type="predicted"/>
<dbReference type="SMART" id="SM00356">
    <property type="entry name" value="ZnF_C3H1"/>
    <property type="match status" value="1"/>
</dbReference>